<dbReference type="PANTHER" id="PTHR23308">
    <property type="entry name" value="NUCLEAR INHIBITOR OF PROTEIN PHOSPHATASE-1"/>
    <property type="match status" value="1"/>
</dbReference>
<gene>
    <name evidence="2" type="ORF">A4V09_20845</name>
</gene>
<dbReference type="OrthoDB" id="9783862at2"/>
<reference evidence="2" key="1">
    <citation type="submission" date="2017-04" db="EMBL/GenBank/DDBJ databases">
        <title>Complete Genome Sequences of Twelve Strains of a Stable Defined Moderately Diverse Mouse Microbiota 2 (sDMDMm2).</title>
        <authorList>
            <person name="Uchimura Y."/>
            <person name="Wyss M."/>
            <person name="Brugiroux S."/>
            <person name="Limenitakis J.P."/>
            <person name="Stecher B."/>
            <person name="McCoy K.D."/>
            <person name="Macpherson A.J."/>
        </authorList>
    </citation>
    <scope>NUCLEOTIDE SEQUENCE</scope>
    <source>
        <strain evidence="2">YL58</strain>
    </source>
</reference>
<organism evidence="2 3">
    <name type="scientific">Blautia pseudococcoides</name>
    <dbReference type="NCBI Taxonomy" id="1796616"/>
    <lineage>
        <taxon>Bacteria</taxon>
        <taxon>Bacillati</taxon>
        <taxon>Bacillota</taxon>
        <taxon>Clostridia</taxon>
        <taxon>Lachnospirales</taxon>
        <taxon>Lachnospiraceae</taxon>
        <taxon>Blautia</taxon>
    </lineage>
</organism>
<dbReference type="InterPro" id="IPR000253">
    <property type="entry name" value="FHA_dom"/>
</dbReference>
<dbReference type="SUPFAM" id="SSF49879">
    <property type="entry name" value="SMAD/FHA domain"/>
    <property type="match status" value="1"/>
</dbReference>
<name>A0A1C7IG00_9FIRM</name>
<dbReference type="PROSITE" id="PS50006">
    <property type="entry name" value="FHA_DOMAIN"/>
    <property type="match status" value="1"/>
</dbReference>
<dbReference type="Pfam" id="PF00498">
    <property type="entry name" value="FHA"/>
    <property type="match status" value="1"/>
</dbReference>
<proteinExistence type="predicted"/>
<dbReference type="KEGG" id="byl:A4V09_20845"/>
<dbReference type="RefSeq" id="WP_065544062.1">
    <property type="nucleotide sequence ID" value="NZ_CP015405.2"/>
</dbReference>
<feature type="domain" description="FHA" evidence="1">
    <location>
        <begin position="89"/>
        <end position="134"/>
    </location>
</feature>
<evidence type="ECO:0000313" key="3">
    <source>
        <dbReference type="Proteomes" id="UP000092574"/>
    </source>
</evidence>
<dbReference type="Gene3D" id="2.60.200.20">
    <property type="match status" value="1"/>
</dbReference>
<dbReference type="CDD" id="cd00060">
    <property type="entry name" value="FHA"/>
    <property type="match status" value="1"/>
</dbReference>
<sequence length="176" mass="19949">MYAALMIAAVLLLLSAGLAAAVRKIIHGRETQKCYEAARRIIQEEHLNYAIKNPLNSHGARPQMQKIMICLKTENARKNSYVFDPEKGIHIGRDSGKNEICLQDVTVSGEHCRIFLYQNQIYLQDCNSANGTFLKKGTRRPCALHGNAEMLRNKDRIYVGNTVFRTIIFYCDMLTA</sequence>
<dbReference type="InterPro" id="IPR008984">
    <property type="entry name" value="SMAD_FHA_dom_sf"/>
</dbReference>
<dbReference type="STRING" id="1796616.A4V09_20845"/>
<protein>
    <recommendedName>
        <fullName evidence="1">FHA domain-containing protein</fullName>
    </recommendedName>
</protein>
<dbReference type="SMART" id="SM00240">
    <property type="entry name" value="FHA"/>
    <property type="match status" value="1"/>
</dbReference>
<dbReference type="Proteomes" id="UP000092574">
    <property type="component" value="Chromosome"/>
</dbReference>
<dbReference type="InterPro" id="IPR050923">
    <property type="entry name" value="Cell_Proc_Reg/RNA_Proc"/>
</dbReference>
<keyword evidence="3" id="KW-1185">Reference proteome</keyword>
<dbReference type="EMBL" id="CP015405">
    <property type="protein sequence ID" value="ANU77968.1"/>
    <property type="molecule type" value="Genomic_DNA"/>
</dbReference>
<evidence type="ECO:0000259" key="1">
    <source>
        <dbReference type="PROSITE" id="PS50006"/>
    </source>
</evidence>
<dbReference type="AlphaFoldDB" id="A0A1C7IG00"/>
<evidence type="ECO:0000313" key="2">
    <source>
        <dbReference type="EMBL" id="ANU77968.1"/>
    </source>
</evidence>
<accession>A0A1C7IG00</accession>